<dbReference type="InterPro" id="IPR024088">
    <property type="entry name" value="Tyr-tRNA-ligase_bac-type"/>
</dbReference>
<dbReference type="PANTHER" id="PTHR11766">
    <property type="entry name" value="TYROSYL-TRNA SYNTHETASE"/>
    <property type="match status" value="1"/>
</dbReference>
<dbReference type="SUPFAM" id="SSF52374">
    <property type="entry name" value="Nucleotidylyl transferase"/>
    <property type="match status" value="1"/>
</dbReference>
<keyword evidence="5 12" id="KW-0547">Nucleotide-binding</keyword>
<proteinExistence type="inferred from homology"/>
<dbReference type="Pfam" id="PF00579">
    <property type="entry name" value="tRNA-synt_1b"/>
    <property type="match status" value="1"/>
</dbReference>
<keyword evidence="8 12" id="KW-0648">Protein biosynthesis</keyword>
<comment type="catalytic activity">
    <reaction evidence="10">
        <text>tRNA(Tyr) + L-tyrosine + ATP = L-tyrosyl-tRNA(Tyr) + AMP + diphosphate + H(+)</text>
        <dbReference type="Rhea" id="RHEA:10220"/>
        <dbReference type="Rhea" id="RHEA-COMP:9706"/>
        <dbReference type="Rhea" id="RHEA-COMP:9707"/>
        <dbReference type="ChEBI" id="CHEBI:15378"/>
        <dbReference type="ChEBI" id="CHEBI:30616"/>
        <dbReference type="ChEBI" id="CHEBI:33019"/>
        <dbReference type="ChEBI" id="CHEBI:58315"/>
        <dbReference type="ChEBI" id="CHEBI:78442"/>
        <dbReference type="ChEBI" id="CHEBI:78536"/>
        <dbReference type="ChEBI" id="CHEBI:456215"/>
        <dbReference type="EC" id="6.1.1.1"/>
    </reaction>
</comment>
<evidence type="ECO:0000256" key="12">
    <source>
        <dbReference type="RuleBase" id="RU363036"/>
    </source>
</evidence>
<dbReference type="PROSITE" id="PS00178">
    <property type="entry name" value="AA_TRNA_LIGASE_I"/>
    <property type="match status" value="1"/>
</dbReference>
<dbReference type="GO" id="GO:0004831">
    <property type="term" value="F:tyrosine-tRNA ligase activity"/>
    <property type="evidence" value="ECO:0007669"/>
    <property type="project" value="UniProtKB-UniRule"/>
</dbReference>
<keyword evidence="3" id="KW-0963">Cytoplasm</keyword>
<evidence type="ECO:0000313" key="14">
    <source>
        <dbReference type="Proteomes" id="UP000051861"/>
    </source>
</evidence>
<evidence type="ECO:0000256" key="4">
    <source>
        <dbReference type="ARBA" id="ARBA00022598"/>
    </source>
</evidence>
<evidence type="ECO:0000256" key="7">
    <source>
        <dbReference type="ARBA" id="ARBA00022884"/>
    </source>
</evidence>
<dbReference type="GO" id="GO:0005524">
    <property type="term" value="F:ATP binding"/>
    <property type="evidence" value="ECO:0007669"/>
    <property type="project" value="UniProtKB-KW"/>
</dbReference>
<dbReference type="HAMAP" id="MF_02007">
    <property type="entry name" value="Tyr_tRNA_synth_type2"/>
    <property type="match status" value="1"/>
</dbReference>
<comment type="caution">
    <text evidence="13">The sequence shown here is derived from an EMBL/GenBank/DDBJ whole genome shotgun (WGS) entry which is preliminary data.</text>
</comment>
<dbReference type="InterPro" id="IPR001412">
    <property type="entry name" value="aa-tRNA-synth_I_CS"/>
</dbReference>
<dbReference type="CDD" id="cd00805">
    <property type="entry name" value="TyrRS_core"/>
    <property type="match status" value="1"/>
</dbReference>
<dbReference type="PRINTS" id="PR01040">
    <property type="entry name" value="TRNASYNTHTYR"/>
</dbReference>
<comment type="similarity">
    <text evidence="12">Belongs to the class-I aminoacyl-tRNA synthetase family.</text>
</comment>
<name>A0A0S7XQ98_UNCSA</name>
<reference evidence="13 14" key="1">
    <citation type="journal article" date="2015" name="Microbiome">
        <title>Genomic resolution of linkages in carbon, nitrogen, and sulfur cycling among widespread estuary sediment bacteria.</title>
        <authorList>
            <person name="Baker B.J."/>
            <person name="Lazar C.S."/>
            <person name="Teske A.P."/>
            <person name="Dick G.J."/>
        </authorList>
    </citation>
    <scope>NUCLEOTIDE SEQUENCE [LARGE SCALE GENOMIC DNA]</scope>
    <source>
        <strain evidence="13">DG_54_3</strain>
    </source>
</reference>
<dbReference type="FunFam" id="3.40.50.620:FF:000061">
    <property type="entry name" value="Tyrosine--tRNA ligase"/>
    <property type="match status" value="1"/>
</dbReference>
<evidence type="ECO:0000256" key="3">
    <source>
        <dbReference type="ARBA" id="ARBA00022490"/>
    </source>
</evidence>
<keyword evidence="6 12" id="KW-0067">ATP-binding</keyword>
<evidence type="ECO:0000313" key="13">
    <source>
        <dbReference type="EMBL" id="KPJ64447.1"/>
    </source>
</evidence>
<organism evidence="13 14">
    <name type="scientific">candidate division WOR-1 bacterium DG_54_3</name>
    <dbReference type="NCBI Taxonomy" id="1703775"/>
    <lineage>
        <taxon>Bacteria</taxon>
        <taxon>Bacillati</taxon>
        <taxon>Saganbacteria</taxon>
    </lineage>
</organism>
<gene>
    <name evidence="13" type="ORF">AMJ44_12830</name>
</gene>
<evidence type="ECO:0000256" key="9">
    <source>
        <dbReference type="ARBA" id="ARBA00023146"/>
    </source>
</evidence>
<dbReference type="InterPro" id="IPR002305">
    <property type="entry name" value="aa-tRNA-synth_Ic"/>
</dbReference>
<dbReference type="InterPro" id="IPR014729">
    <property type="entry name" value="Rossmann-like_a/b/a_fold"/>
</dbReference>
<dbReference type="PANTHER" id="PTHR11766:SF1">
    <property type="entry name" value="TYROSINE--TRNA LIGASE"/>
    <property type="match status" value="1"/>
</dbReference>
<sequence>MVRRGAVELIPEDEFMRKLKKGKPLRIKWGADPSAPDIHLGHTIVLNKLRQFQELGHEIIFLIGDFTARIGDPTGKSETRKPLTKQEVKKNAKTYQDQVFRILDKKKTKVVYNSHWLSKLKIEDVINLAGKYTVARMLERDDFMNRYEKERPISIHEFLYPLIQGYDSVVLKADVEIGGTDQKFNMLVGRELQREFREEPQIIITLPLLEGTDGVQKMSKSLDNYIGITEPPSQIYGKTMSISDELMLRYYELLTDFNLDEIKTMHPKEAKKKLAHTFVNRFYCKEDADQAEAEFEARFKEKKLPKKIPEKEIPRKLIDEIPWEEKHKIPLYKLLFALEMTKSISKARQVKKQGGLKIDEKKIVEVKPEEVTVDGKAKKINVELIDCSKEHIIQIGREIIKTK</sequence>
<dbReference type="GO" id="GO:0005829">
    <property type="term" value="C:cytosol"/>
    <property type="evidence" value="ECO:0007669"/>
    <property type="project" value="TreeGrafter"/>
</dbReference>
<dbReference type="SUPFAM" id="SSF55174">
    <property type="entry name" value="Alpha-L RNA-binding motif"/>
    <property type="match status" value="1"/>
</dbReference>
<protein>
    <recommendedName>
        <fullName evidence="2 11">Tyrosine--tRNA ligase</fullName>
        <ecNumber evidence="2 11">6.1.1.1</ecNumber>
    </recommendedName>
</protein>
<keyword evidence="7" id="KW-0694">RNA-binding</keyword>
<dbReference type="GO" id="GO:0003723">
    <property type="term" value="F:RNA binding"/>
    <property type="evidence" value="ECO:0007669"/>
    <property type="project" value="UniProtKB-KW"/>
</dbReference>
<evidence type="ECO:0000256" key="8">
    <source>
        <dbReference type="ARBA" id="ARBA00022917"/>
    </source>
</evidence>
<evidence type="ECO:0000256" key="5">
    <source>
        <dbReference type="ARBA" id="ARBA00022741"/>
    </source>
</evidence>
<dbReference type="AlphaFoldDB" id="A0A0S7XQ98"/>
<keyword evidence="4 12" id="KW-0436">Ligase</keyword>
<dbReference type="InterPro" id="IPR002307">
    <property type="entry name" value="Tyr-tRNA-ligase"/>
</dbReference>
<comment type="subunit">
    <text evidence="1">Homodimer.</text>
</comment>
<dbReference type="InterPro" id="IPR024108">
    <property type="entry name" value="Tyr-tRNA-ligase_bac_2"/>
</dbReference>
<dbReference type="NCBIfam" id="TIGR00234">
    <property type="entry name" value="tyrS"/>
    <property type="match status" value="1"/>
</dbReference>
<dbReference type="EMBL" id="LIZX01000182">
    <property type="protein sequence ID" value="KPJ64447.1"/>
    <property type="molecule type" value="Genomic_DNA"/>
</dbReference>
<dbReference type="GO" id="GO:0006437">
    <property type="term" value="P:tyrosyl-tRNA aminoacylation"/>
    <property type="evidence" value="ECO:0007669"/>
    <property type="project" value="UniProtKB-UniRule"/>
</dbReference>
<dbReference type="EC" id="6.1.1.1" evidence="2 11"/>
<accession>A0A0S7XQ98</accession>
<dbReference type="Gene3D" id="1.10.240.10">
    <property type="entry name" value="Tyrosyl-Transfer RNA Synthetase"/>
    <property type="match status" value="1"/>
</dbReference>
<evidence type="ECO:0000256" key="6">
    <source>
        <dbReference type="ARBA" id="ARBA00022840"/>
    </source>
</evidence>
<dbReference type="Gene3D" id="3.40.50.620">
    <property type="entry name" value="HUPs"/>
    <property type="match status" value="1"/>
</dbReference>
<dbReference type="PATRIC" id="fig|1703775.3.peg.1689"/>
<evidence type="ECO:0000256" key="11">
    <source>
        <dbReference type="NCBIfam" id="TIGR00234"/>
    </source>
</evidence>
<feature type="non-terminal residue" evidence="13">
    <location>
        <position position="403"/>
    </location>
</feature>
<dbReference type="Proteomes" id="UP000051861">
    <property type="component" value="Unassembled WGS sequence"/>
</dbReference>
<evidence type="ECO:0000256" key="1">
    <source>
        <dbReference type="ARBA" id="ARBA00011738"/>
    </source>
</evidence>
<evidence type="ECO:0000256" key="2">
    <source>
        <dbReference type="ARBA" id="ARBA00013160"/>
    </source>
</evidence>
<evidence type="ECO:0000256" key="10">
    <source>
        <dbReference type="ARBA" id="ARBA00048248"/>
    </source>
</evidence>
<keyword evidence="9 12" id="KW-0030">Aminoacyl-tRNA synthetase</keyword>